<dbReference type="PANTHER" id="PTHR47609:SF1">
    <property type="entry name" value="MICOS COMPLEX SUBUNIT MIC25"/>
    <property type="match status" value="1"/>
</dbReference>
<evidence type="ECO:0000256" key="8">
    <source>
        <dbReference type="ARBA" id="ARBA00023288"/>
    </source>
</evidence>
<dbReference type="Proteomes" id="UP001177744">
    <property type="component" value="Unassembled WGS sequence"/>
</dbReference>
<evidence type="ECO:0000256" key="7">
    <source>
        <dbReference type="ARBA" id="ARBA00023157"/>
    </source>
</evidence>
<evidence type="ECO:0000256" key="4">
    <source>
        <dbReference type="ARBA" id="ARBA00023054"/>
    </source>
</evidence>
<dbReference type="InterPro" id="IPR042860">
    <property type="entry name" value="MIC25"/>
</dbReference>
<keyword evidence="4" id="KW-0175">Coiled coil</keyword>
<evidence type="ECO:0000256" key="2">
    <source>
        <dbReference type="ARBA" id="ARBA00022707"/>
    </source>
</evidence>
<protein>
    <submittedName>
        <fullName evidence="12">Uncharacterized protein</fullName>
    </submittedName>
</protein>
<dbReference type="GO" id="GO:0042407">
    <property type="term" value="P:cristae formation"/>
    <property type="evidence" value="ECO:0007669"/>
    <property type="project" value="TreeGrafter"/>
</dbReference>
<keyword evidence="3" id="KW-0999">Mitochondrion inner membrane</keyword>
<keyword evidence="5" id="KW-0496">Mitochondrion</keyword>
<dbReference type="AlphaFoldDB" id="A0AA40HVB1"/>
<evidence type="ECO:0000256" key="5">
    <source>
        <dbReference type="ARBA" id="ARBA00023128"/>
    </source>
</evidence>
<name>A0AA40HVB1_CNENI</name>
<feature type="compositionally biased region" description="Basic and acidic residues" evidence="11">
    <location>
        <begin position="82"/>
        <end position="92"/>
    </location>
</feature>
<organism evidence="12 13">
    <name type="scientific">Cnephaeus nilssonii</name>
    <name type="common">Northern bat</name>
    <name type="synonym">Eptesicus nilssonii</name>
    <dbReference type="NCBI Taxonomy" id="3371016"/>
    <lineage>
        <taxon>Eukaryota</taxon>
        <taxon>Metazoa</taxon>
        <taxon>Chordata</taxon>
        <taxon>Craniata</taxon>
        <taxon>Vertebrata</taxon>
        <taxon>Euteleostomi</taxon>
        <taxon>Mammalia</taxon>
        <taxon>Eutheria</taxon>
        <taxon>Laurasiatheria</taxon>
        <taxon>Chiroptera</taxon>
        <taxon>Yangochiroptera</taxon>
        <taxon>Vespertilionidae</taxon>
        <taxon>Cnephaeus</taxon>
    </lineage>
</organism>
<dbReference type="EMBL" id="JAULJE010000011">
    <property type="protein sequence ID" value="KAK1337641.1"/>
    <property type="molecule type" value="Genomic_DNA"/>
</dbReference>
<dbReference type="Pfam" id="PF05300">
    <property type="entry name" value="MIC19_MIC25"/>
    <property type="match status" value="1"/>
</dbReference>
<keyword evidence="7" id="KW-1015">Disulfide bond</keyword>
<keyword evidence="13" id="KW-1185">Reference proteome</keyword>
<evidence type="ECO:0000313" key="12">
    <source>
        <dbReference type="EMBL" id="KAK1337641.1"/>
    </source>
</evidence>
<comment type="caution">
    <text evidence="12">The sequence shown here is derived from an EMBL/GenBank/DDBJ whole genome shotgun (WGS) entry which is preliminary data.</text>
</comment>
<keyword evidence="6" id="KW-0472">Membrane</keyword>
<keyword evidence="8" id="KW-0449">Lipoprotein</keyword>
<gene>
    <name evidence="12" type="ORF">QTO34_002274</name>
</gene>
<proteinExistence type="inferred from homology"/>
<evidence type="ECO:0000256" key="9">
    <source>
        <dbReference type="ARBA" id="ARBA00034476"/>
    </source>
</evidence>
<keyword evidence="2" id="KW-0519">Myristate</keyword>
<dbReference type="GO" id="GO:0061617">
    <property type="term" value="C:MICOS complex"/>
    <property type="evidence" value="ECO:0007669"/>
    <property type="project" value="InterPro"/>
</dbReference>
<evidence type="ECO:0000256" key="10">
    <source>
        <dbReference type="ARBA" id="ARBA00034480"/>
    </source>
</evidence>
<sequence>MTQTLSSRRHWRRELSVLLAQSATPATLSPAPCASCWPNRGRSGVMLSENVVNRMKNSSQPSQVGQLSFPPAPPRSTFDTSKGPEKDSKLPKSEYGGAQQPLGVEEDLLKRYKQKQAIVQDELFQAAMREREAATKYRNASLHGGEDSLDQEKQKSALLVSADLPELAFYALIMQGSRGQACDLICLNPGAQAAHPMSSELPCGKGV</sequence>
<comment type="similarity">
    <text evidence="10">Belongs to the MICOS complex subunit Mic19 family. Metazoan Mic25 subfamily.</text>
</comment>
<dbReference type="InterPro" id="IPR007964">
    <property type="entry name" value="MIC19/MIC25"/>
</dbReference>
<evidence type="ECO:0000256" key="1">
    <source>
        <dbReference type="ARBA" id="ARBA00002689"/>
    </source>
</evidence>
<feature type="region of interest" description="Disordered" evidence="11">
    <location>
        <begin position="55"/>
        <end position="100"/>
    </location>
</feature>
<dbReference type="GO" id="GO:0006974">
    <property type="term" value="P:DNA damage response"/>
    <property type="evidence" value="ECO:0007669"/>
    <property type="project" value="TreeGrafter"/>
</dbReference>
<comment type="function">
    <text evidence="1">Component of the MICOS complex, a large protein complex of the mitochondrial inner membrane that plays crucial roles in the maintenance of crista junctions, inner membrane architecture, and formation of contact sites to the outer membrane.</text>
</comment>
<evidence type="ECO:0000256" key="3">
    <source>
        <dbReference type="ARBA" id="ARBA00022792"/>
    </source>
</evidence>
<accession>A0AA40HVB1</accession>
<dbReference type="PANTHER" id="PTHR47609">
    <property type="entry name" value="MICOS COMPLEX SUBUNIT MIC25"/>
    <property type="match status" value="1"/>
</dbReference>
<comment type="subcellular location">
    <subcellularLocation>
        <location evidence="9">Mitochondrion inner membrane</location>
        <topology evidence="9">Lipid-anchor</topology>
    </subcellularLocation>
</comment>
<evidence type="ECO:0000256" key="11">
    <source>
        <dbReference type="SAM" id="MobiDB-lite"/>
    </source>
</evidence>
<reference evidence="12" key="1">
    <citation type="submission" date="2023-06" db="EMBL/GenBank/DDBJ databases">
        <title>Reference genome for the Northern bat (Eptesicus nilssonii), a most northern bat species.</title>
        <authorList>
            <person name="Laine V.N."/>
            <person name="Pulliainen A.T."/>
            <person name="Lilley T.M."/>
        </authorList>
    </citation>
    <scope>NUCLEOTIDE SEQUENCE</scope>
    <source>
        <strain evidence="12">BLF_Eptnil</strain>
        <tissue evidence="12">Kidney</tissue>
    </source>
</reference>
<evidence type="ECO:0000256" key="6">
    <source>
        <dbReference type="ARBA" id="ARBA00023136"/>
    </source>
</evidence>
<evidence type="ECO:0000313" key="13">
    <source>
        <dbReference type="Proteomes" id="UP001177744"/>
    </source>
</evidence>
<feature type="compositionally biased region" description="Polar residues" evidence="11">
    <location>
        <begin position="55"/>
        <end position="66"/>
    </location>
</feature>